<dbReference type="GO" id="GO:0035438">
    <property type="term" value="F:cyclic-di-GMP binding"/>
    <property type="evidence" value="ECO:0007669"/>
    <property type="project" value="UniProtKB-UniRule"/>
</dbReference>
<organism evidence="7 8">
    <name type="scientific">Natronocella acetinitrilica</name>
    <dbReference type="NCBI Taxonomy" id="414046"/>
    <lineage>
        <taxon>Bacteria</taxon>
        <taxon>Pseudomonadati</taxon>
        <taxon>Pseudomonadota</taxon>
        <taxon>Gammaproteobacteria</taxon>
        <taxon>Chromatiales</taxon>
        <taxon>Ectothiorhodospiraceae</taxon>
        <taxon>Natronocella</taxon>
    </lineage>
</organism>
<dbReference type="EMBL" id="JALJXV010000001">
    <property type="protein sequence ID" value="MCP1673136.1"/>
    <property type="molecule type" value="Genomic_DNA"/>
</dbReference>
<dbReference type="Gene3D" id="2.40.10.220">
    <property type="entry name" value="predicted glycosyltransferase like domains"/>
    <property type="match status" value="1"/>
</dbReference>
<accession>A0AAE3G1S2</accession>
<evidence type="ECO:0000256" key="3">
    <source>
        <dbReference type="ARBA" id="ARBA00023143"/>
    </source>
</evidence>
<evidence type="ECO:0000256" key="2">
    <source>
        <dbReference type="ARBA" id="ARBA00022741"/>
    </source>
</evidence>
<reference evidence="7" key="1">
    <citation type="submission" date="2022-03" db="EMBL/GenBank/DDBJ databases">
        <title>Genomic Encyclopedia of Type Strains, Phase III (KMG-III): the genomes of soil and plant-associated and newly described type strains.</title>
        <authorList>
            <person name="Whitman W."/>
        </authorList>
    </citation>
    <scope>NUCLEOTIDE SEQUENCE</scope>
    <source>
        <strain evidence="7">ANL 6-2</strain>
    </source>
</reference>
<sequence length="257" mass="28776">MAESDGQSGGASRVDRDQERFLLRKPTEIAAVLLQLARRPEIITGYFDSGRRHLMTAVLGVDAESQSLILDMGPDAAINQAALRANRIVCVAKHQSVSVKFACGPLEVIDREDGPAFRTPLPDSLYRLQRREYFRVPTPVTNPVICRVPDPADLGALHEFRAVDLSIGGVGLVDLDMTLKLAARDRMDDAILLLPGAEEMRLELEVRNISRHMQRDGRIGRRLGMAFVRLANRHANIIQRYLHQLQLIQRDTRPDSD</sequence>
<dbReference type="InterPro" id="IPR012349">
    <property type="entry name" value="Split_barrel_FMN-bd"/>
</dbReference>
<dbReference type="Pfam" id="PF07238">
    <property type="entry name" value="PilZ"/>
    <property type="match status" value="1"/>
</dbReference>
<dbReference type="InterPro" id="IPR009875">
    <property type="entry name" value="PilZ_domain"/>
</dbReference>
<dbReference type="GO" id="GO:0071973">
    <property type="term" value="P:bacterial-type flagellum-dependent cell motility"/>
    <property type="evidence" value="ECO:0007669"/>
    <property type="project" value="UniProtKB-UniRule"/>
</dbReference>
<keyword evidence="2 4" id="KW-0547">Nucleotide-binding</keyword>
<evidence type="ECO:0000259" key="5">
    <source>
        <dbReference type="Pfam" id="PF07238"/>
    </source>
</evidence>
<comment type="caution">
    <text evidence="7">The sequence shown here is derived from an EMBL/GenBank/DDBJ whole genome shotgun (WGS) entry which is preliminary data.</text>
</comment>
<name>A0AAE3G1S2_9GAMM</name>
<feature type="domain" description="Type III secretion system flagellar brake protein YcgR PilZN" evidence="6">
    <location>
        <begin position="21"/>
        <end position="127"/>
    </location>
</feature>
<gene>
    <name evidence="4" type="primary">ycgR</name>
    <name evidence="7" type="ORF">J2T57_000228</name>
</gene>
<keyword evidence="7" id="KW-0969">Cilium</keyword>
<dbReference type="AlphaFoldDB" id="A0AAE3G1S2"/>
<dbReference type="RefSeq" id="WP_253472969.1">
    <property type="nucleotide sequence ID" value="NZ_JALJXV010000001.1"/>
</dbReference>
<dbReference type="Pfam" id="PF07317">
    <property type="entry name" value="PilZN"/>
    <property type="match status" value="1"/>
</dbReference>
<evidence type="ECO:0000259" key="6">
    <source>
        <dbReference type="Pfam" id="PF07317"/>
    </source>
</evidence>
<keyword evidence="7" id="KW-0966">Cell projection</keyword>
<dbReference type="GO" id="GO:0009425">
    <property type="term" value="C:bacterial-type flagellum basal body"/>
    <property type="evidence" value="ECO:0007669"/>
    <property type="project" value="UniProtKB-SubCell"/>
</dbReference>
<dbReference type="InterPro" id="IPR023787">
    <property type="entry name" value="T3SS_YcgR"/>
</dbReference>
<dbReference type="HAMAP" id="MF_01457">
    <property type="entry name" value="YcgR"/>
    <property type="match status" value="1"/>
</dbReference>
<evidence type="ECO:0000256" key="1">
    <source>
        <dbReference type="ARBA" id="ARBA00022636"/>
    </source>
</evidence>
<evidence type="ECO:0000313" key="7">
    <source>
        <dbReference type="EMBL" id="MCP1673136.1"/>
    </source>
</evidence>
<comment type="similarity">
    <text evidence="4">Belongs to the YcgR family.</text>
</comment>
<keyword evidence="7" id="KW-0282">Flagellum</keyword>
<dbReference type="InterPro" id="IPR009926">
    <property type="entry name" value="T3SS_YcgR_PilZN"/>
</dbReference>
<proteinExistence type="inferred from homology"/>
<evidence type="ECO:0000256" key="4">
    <source>
        <dbReference type="HAMAP-Rule" id="MF_01457"/>
    </source>
</evidence>
<comment type="subunit">
    <text evidence="4">Monomer. Interacts with the flagellar basal bodies.</text>
</comment>
<dbReference type="GO" id="GO:0071945">
    <property type="term" value="P:regulation of bacterial-type flagellum-dependent cell motility by regulation of motor speed"/>
    <property type="evidence" value="ECO:0007669"/>
    <property type="project" value="UniProtKB-UniRule"/>
</dbReference>
<comment type="function">
    <text evidence="4">Acts as a flagellar brake, regulating swimming and swarming in a bis-(3'-5') cyclic diguanylic acid (c-di-GMP)-dependent manner. Binds 1 c-di-GMP dimer per subunit. Increasing levels of c-di-GMP lead to decreased motility.</text>
</comment>
<feature type="domain" description="PilZ" evidence="5">
    <location>
        <begin position="129"/>
        <end position="243"/>
    </location>
</feature>
<dbReference type="Proteomes" id="UP001205843">
    <property type="component" value="Unassembled WGS sequence"/>
</dbReference>
<keyword evidence="1 4" id="KW-0973">c-di-GMP</keyword>
<keyword evidence="8" id="KW-1185">Reference proteome</keyword>
<comment type="subcellular location">
    <subcellularLocation>
        <location evidence="4">Bacterial flagellum basal body</location>
    </subcellularLocation>
</comment>
<keyword evidence="3 4" id="KW-0975">Bacterial flagellum</keyword>
<evidence type="ECO:0000313" key="8">
    <source>
        <dbReference type="Proteomes" id="UP001205843"/>
    </source>
</evidence>
<dbReference type="Gene3D" id="2.30.110.10">
    <property type="entry name" value="Electron Transport, Fmn-binding Protein, Chain A"/>
    <property type="match status" value="1"/>
</dbReference>
<protein>
    <recommendedName>
        <fullName evidence="4">Flagellar brake protein YcgR</fullName>
    </recommendedName>
    <alternativeName>
        <fullName evidence="4">Cyclic di-GMP binding protein YcgR</fullName>
    </alternativeName>
</protein>